<dbReference type="Pfam" id="PF00501">
    <property type="entry name" value="AMP-binding"/>
    <property type="match status" value="1"/>
</dbReference>
<dbReference type="InterPro" id="IPR042099">
    <property type="entry name" value="ANL_N_sf"/>
</dbReference>
<dbReference type="AlphaFoldDB" id="A0A366MEY5"/>
<name>A0A366MEY5_9EURY</name>
<dbReference type="GO" id="GO:0016874">
    <property type="term" value="F:ligase activity"/>
    <property type="evidence" value="ECO:0007669"/>
    <property type="project" value="UniProtKB-KW"/>
</dbReference>
<accession>A0A366MEY5</accession>
<dbReference type="EC" id="6.1.1.13" evidence="2"/>
<protein>
    <submittedName>
        <fullName evidence="2">D-alanine--poly(Phosphoribitol) ligase subunit 1</fullName>
        <ecNumber evidence="2">6.1.1.13</ecNumber>
    </submittedName>
</protein>
<comment type="caution">
    <text evidence="2">The sequence shown here is derived from an EMBL/GenBank/DDBJ whole genome shotgun (WGS) entry which is preliminary data.</text>
</comment>
<feature type="domain" description="AMP-dependent synthetase/ligase" evidence="1">
    <location>
        <begin position="47"/>
        <end position="112"/>
    </location>
</feature>
<reference evidence="2 3" key="1">
    <citation type="submission" date="2018-06" db="EMBL/GenBank/DDBJ databases">
        <title>Genomic insight into two independent archaeal endosymbiosis events.</title>
        <authorList>
            <person name="Lind A.E."/>
            <person name="Lewis W.H."/>
            <person name="Spang A."/>
            <person name="Guy L."/>
            <person name="Embley M.T."/>
            <person name="Ettema T.J.G."/>
        </authorList>
    </citation>
    <scope>NUCLEOTIDE SEQUENCE [LARGE SCALE GENOMIC DNA]</scope>
    <source>
        <strain evidence="2">NOE</strain>
    </source>
</reference>
<keyword evidence="3" id="KW-1185">Reference proteome</keyword>
<proteinExistence type="predicted"/>
<gene>
    <name evidence="2" type="primary">dltA_1</name>
    <name evidence="2" type="ORF">ALNOE001_03060</name>
</gene>
<organism evidence="2 3">
    <name type="scientific">Candidatus Methanobinarius endosymbioticus</name>
    <dbReference type="NCBI Taxonomy" id="2006182"/>
    <lineage>
        <taxon>Archaea</taxon>
        <taxon>Methanobacteriati</taxon>
        <taxon>Methanobacteriota</taxon>
        <taxon>Methanomada group</taxon>
        <taxon>Methanobacteria</taxon>
        <taxon>Methanobacteriales</taxon>
        <taxon>Methanobacteriaceae</taxon>
        <taxon>Candidatus Methanobinarius</taxon>
    </lineage>
</organism>
<evidence type="ECO:0000313" key="2">
    <source>
        <dbReference type="EMBL" id="RBQ24373.1"/>
    </source>
</evidence>
<dbReference type="Gene3D" id="3.40.50.12780">
    <property type="entry name" value="N-terminal domain of ligase-like"/>
    <property type="match status" value="1"/>
</dbReference>
<sequence>MWCSGLFGTFKKVLHTGIFAGRKTPEIPKRDNIIKWKDLLKIAINENIKEFPSIKKEDPAAILYTDGTTGKQKGVVLSNLNFNALALQTGSQADVEIDDKMICIMPFSMDLVLEYPCTQHYHLEEI</sequence>
<keyword evidence="2" id="KW-0436">Ligase</keyword>
<dbReference type="SUPFAM" id="SSF56801">
    <property type="entry name" value="Acetyl-CoA synthetase-like"/>
    <property type="match status" value="1"/>
</dbReference>
<dbReference type="Proteomes" id="UP000253099">
    <property type="component" value="Unassembled WGS sequence"/>
</dbReference>
<evidence type="ECO:0000259" key="1">
    <source>
        <dbReference type="Pfam" id="PF00501"/>
    </source>
</evidence>
<evidence type="ECO:0000313" key="3">
    <source>
        <dbReference type="Proteomes" id="UP000253099"/>
    </source>
</evidence>
<dbReference type="EMBL" id="NIZT01000005">
    <property type="protein sequence ID" value="RBQ24373.1"/>
    <property type="molecule type" value="Genomic_DNA"/>
</dbReference>
<dbReference type="InterPro" id="IPR000873">
    <property type="entry name" value="AMP-dep_synth/lig_dom"/>
</dbReference>